<comment type="caution">
    <text evidence="1">The sequence shown here is derived from an EMBL/GenBank/DDBJ whole genome shotgun (WGS) entry which is preliminary data.</text>
</comment>
<dbReference type="STRING" id="151549.A0A4C1W833"/>
<keyword evidence="2" id="KW-1185">Reference proteome</keyword>
<dbReference type="EMBL" id="BGZK01000480">
    <property type="protein sequence ID" value="GBP46287.1"/>
    <property type="molecule type" value="Genomic_DNA"/>
</dbReference>
<gene>
    <name evidence="1" type="ORF">EVAR_30418_1</name>
</gene>
<proteinExistence type="predicted"/>
<organism evidence="1 2">
    <name type="scientific">Eumeta variegata</name>
    <name type="common">Bagworm moth</name>
    <name type="synonym">Eumeta japonica</name>
    <dbReference type="NCBI Taxonomy" id="151549"/>
    <lineage>
        <taxon>Eukaryota</taxon>
        <taxon>Metazoa</taxon>
        <taxon>Ecdysozoa</taxon>
        <taxon>Arthropoda</taxon>
        <taxon>Hexapoda</taxon>
        <taxon>Insecta</taxon>
        <taxon>Pterygota</taxon>
        <taxon>Neoptera</taxon>
        <taxon>Endopterygota</taxon>
        <taxon>Lepidoptera</taxon>
        <taxon>Glossata</taxon>
        <taxon>Ditrysia</taxon>
        <taxon>Tineoidea</taxon>
        <taxon>Psychidae</taxon>
        <taxon>Oiketicinae</taxon>
        <taxon>Eumeta</taxon>
    </lineage>
</organism>
<dbReference type="Proteomes" id="UP000299102">
    <property type="component" value="Unassembled WGS sequence"/>
</dbReference>
<evidence type="ECO:0000313" key="2">
    <source>
        <dbReference type="Proteomes" id="UP000299102"/>
    </source>
</evidence>
<evidence type="ECO:0000313" key="1">
    <source>
        <dbReference type="EMBL" id="GBP46287.1"/>
    </source>
</evidence>
<protein>
    <submittedName>
        <fullName evidence="1">Uncharacterized protein</fullName>
    </submittedName>
</protein>
<name>A0A4C1W833_EUMVA</name>
<dbReference type="AlphaFoldDB" id="A0A4C1W833"/>
<dbReference type="Gene3D" id="3.30.70.1820">
    <property type="entry name" value="L1 transposable element, RRM domain"/>
    <property type="match status" value="1"/>
</dbReference>
<accession>A0A4C1W833</accession>
<reference evidence="1 2" key="1">
    <citation type="journal article" date="2019" name="Commun. Biol.">
        <title>The bagworm genome reveals a unique fibroin gene that provides high tensile strength.</title>
        <authorList>
            <person name="Kono N."/>
            <person name="Nakamura H."/>
            <person name="Ohtoshi R."/>
            <person name="Tomita M."/>
            <person name="Numata K."/>
            <person name="Arakawa K."/>
        </authorList>
    </citation>
    <scope>NUCLEOTIDE SEQUENCE [LARGE SCALE GENOMIC DNA]</scope>
</reference>
<sequence>MLEEKQETVKEIVKNQEKRIYLSEIQEKKRNLLFFGINKTKSSYESLEKNIINWIEKMLSLKLPCSDIQEVIRIGKKEGKPRPIVVTFATLVIKIKILKMKKEALKNSEYYIKEDYPKYIPEKRKELQEQLKIEKEKGNSRN</sequence>
<dbReference type="OrthoDB" id="7417618at2759"/>